<sequence length="231" mass="26752">MKTLEKLHDMIWKEMDFEVEYGTTKHEGKKNVSTAIEWDILPENAEHLEVKTTEIGIKMVLDLIGVTWQRKKFKQTSSNFHSHILRDELEKVKQEKEGFEFKIAKFDKSAKDLEQLLASQITDKSKKGFGYNDVPSPHPLILNRPTPLDLSYSGLEEFKQPEVNEYGPRDSSLKPTIGCDKESNNSKENTDDSLEQHQKTDTETSSVKSSLKVDKDWKEKFFHPANHDERK</sequence>
<comment type="caution">
    <text evidence="2">The sequence shown here is derived from an EMBL/GenBank/DDBJ whole genome shotgun (WGS) entry which is preliminary data.</text>
</comment>
<proteinExistence type="predicted"/>
<keyword evidence="3" id="KW-1185">Reference proteome</keyword>
<feature type="region of interest" description="Disordered" evidence="1">
    <location>
        <begin position="159"/>
        <end position="211"/>
    </location>
</feature>
<evidence type="ECO:0000313" key="2">
    <source>
        <dbReference type="EMBL" id="GJT63086.1"/>
    </source>
</evidence>
<gene>
    <name evidence="2" type="ORF">Tco_1006619</name>
</gene>
<feature type="compositionally biased region" description="Basic and acidic residues" evidence="1">
    <location>
        <begin position="179"/>
        <end position="202"/>
    </location>
</feature>
<protein>
    <submittedName>
        <fullName evidence="2">Uncharacterized protein</fullName>
    </submittedName>
</protein>
<name>A0ABQ5FIE5_9ASTR</name>
<dbReference type="Proteomes" id="UP001151760">
    <property type="component" value="Unassembled WGS sequence"/>
</dbReference>
<dbReference type="EMBL" id="BQNB010017430">
    <property type="protein sequence ID" value="GJT63086.1"/>
    <property type="molecule type" value="Genomic_DNA"/>
</dbReference>
<accession>A0ABQ5FIE5</accession>
<reference evidence="2" key="1">
    <citation type="journal article" date="2022" name="Int. J. Mol. Sci.">
        <title>Draft Genome of Tanacetum Coccineum: Genomic Comparison of Closely Related Tanacetum-Family Plants.</title>
        <authorList>
            <person name="Yamashiro T."/>
            <person name="Shiraishi A."/>
            <person name="Nakayama K."/>
            <person name="Satake H."/>
        </authorList>
    </citation>
    <scope>NUCLEOTIDE SEQUENCE</scope>
</reference>
<feature type="compositionally biased region" description="Basic and acidic residues" evidence="1">
    <location>
        <begin position="159"/>
        <end position="172"/>
    </location>
</feature>
<evidence type="ECO:0000256" key="1">
    <source>
        <dbReference type="SAM" id="MobiDB-lite"/>
    </source>
</evidence>
<evidence type="ECO:0000313" key="3">
    <source>
        <dbReference type="Proteomes" id="UP001151760"/>
    </source>
</evidence>
<reference evidence="2" key="2">
    <citation type="submission" date="2022-01" db="EMBL/GenBank/DDBJ databases">
        <authorList>
            <person name="Yamashiro T."/>
            <person name="Shiraishi A."/>
            <person name="Satake H."/>
            <person name="Nakayama K."/>
        </authorList>
    </citation>
    <scope>NUCLEOTIDE SEQUENCE</scope>
</reference>
<organism evidence="2 3">
    <name type="scientific">Tanacetum coccineum</name>
    <dbReference type="NCBI Taxonomy" id="301880"/>
    <lineage>
        <taxon>Eukaryota</taxon>
        <taxon>Viridiplantae</taxon>
        <taxon>Streptophyta</taxon>
        <taxon>Embryophyta</taxon>
        <taxon>Tracheophyta</taxon>
        <taxon>Spermatophyta</taxon>
        <taxon>Magnoliopsida</taxon>
        <taxon>eudicotyledons</taxon>
        <taxon>Gunneridae</taxon>
        <taxon>Pentapetalae</taxon>
        <taxon>asterids</taxon>
        <taxon>campanulids</taxon>
        <taxon>Asterales</taxon>
        <taxon>Asteraceae</taxon>
        <taxon>Asteroideae</taxon>
        <taxon>Anthemideae</taxon>
        <taxon>Anthemidinae</taxon>
        <taxon>Tanacetum</taxon>
    </lineage>
</organism>